<protein>
    <recommendedName>
        <fullName evidence="10">Small ribosomal subunit biogenesis GTPase RsgA</fullName>
        <ecNumber evidence="10">3.6.1.-</ecNumber>
    </recommendedName>
</protein>
<keyword evidence="6 10" id="KW-0378">Hydrolase</keyword>
<evidence type="ECO:0000256" key="8">
    <source>
        <dbReference type="ARBA" id="ARBA00022884"/>
    </source>
</evidence>
<dbReference type="PANTHER" id="PTHR32120">
    <property type="entry name" value="SMALL RIBOSOMAL SUBUNIT BIOGENESIS GTPASE RSGA"/>
    <property type="match status" value="1"/>
</dbReference>
<dbReference type="SUPFAM" id="SSF52540">
    <property type="entry name" value="P-loop containing nucleoside triphosphate hydrolases"/>
    <property type="match status" value="1"/>
</dbReference>
<dbReference type="GO" id="GO:0003743">
    <property type="term" value="F:translation initiation factor activity"/>
    <property type="evidence" value="ECO:0007669"/>
    <property type="project" value="UniProtKB-UniRule"/>
</dbReference>
<evidence type="ECO:0000256" key="3">
    <source>
        <dbReference type="ARBA" id="ARBA00022723"/>
    </source>
</evidence>
<evidence type="ECO:0000256" key="9">
    <source>
        <dbReference type="ARBA" id="ARBA00023134"/>
    </source>
</evidence>
<evidence type="ECO:0000256" key="7">
    <source>
        <dbReference type="ARBA" id="ARBA00022833"/>
    </source>
</evidence>
<feature type="domain" description="EngC GTPase" evidence="13">
    <location>
        <begin position="85"/>
        <end position="235"/>
    </location>
</feature>
<dbReference type="RefSeq" id="WP_106481250.1">
    <property type="nucleotide sequence ID" value="NZ_CP032819.1"/>
</dbReference>
<evidence type="ECO:0000256" key="4">
    <source>
        <dbReference type="ARBA" id="ARBA00022730"/>
    </source>
</evidence>
<feature type="binding site" evidence="10">
    <location>
        <begin position="125"/>
        <end position="128"/>
    </location>
    <ligand>
        <name>GTP</name>
        <dbReference type="ChEBI" id="CHEBI:37565"/>
    </ligand>
</feature>
<dbReference type="Pfam" id="PF16745">
    <property type="entry name" value="RsgA_N"/>
    <property type="match status" value="1"/>
</dbReference>
<feature type="domain" description="CP-type G" evidence="14">
    <location>
        <begin position="66"/>
        <end position="237"/>
    </location>
</feature>
<comment type="function">
    <text evidence="10">One of several proteins that assist in the late maturation steps of the functional core of the 30S ribosomal subunit. Helps release RbfA from mature subunits. May play a role in the assembly of ribosomal proteins into the subunit. Circularly permuted GTPase that catalyzes slow GTP hydrolysis, GTPase activity is stimulated by the 30S ribosomal subunit.</text>
</comment>
<dbReference type="PROSITE" id="PS50832">
    <property type="entry name" value="S1_IF1_TYPE"/>
    <property type="match status" value="1"/>
</dbReference>
<dbReference type="Gene3D" id="2.40.50.140">
    <property type="entry name" value="Nucleic acid-binding proteins"/>
    <property type="match status" value="1"/>
</dbReference>
<feature type="domain" description="S1-like" evidence="12">
    <location>
        <begin position="13"/>
        <end position="73"/>
    </location>
</feature>
<dbReference type="InterPro" id="IPR030378">
    <property type="entry name" value="G_CP_dom"/>
</dbReference>
<dbReference type="GO" id="GO:0005525">
    <property type="term" value="F:GTP binding"/>
    <property type="evidence" value="ECO:0007669"/>
    <property type="project" value="UniProtKB-UniRule"/>
</dbReference>
<evidence type="ECO:0000256" key="6">
    <source>
        <dbReference type="ARBA" id="ARBA00022801"/>
    </source>
</evidence>
<evidence type="ECO:0000259" key="13">
    <source>
        <dbReference type="PROSITE" id="PS50936"/>
    </source>
</evidence>
<sequence>MKGIVVKSTGSWYSVRMDSGEVMECRIKGKFRMKGIKTTNPVAVGDVVEVEMNPDGAVINRIEDRKNYIIRKSTNLSKEAHIIAANVDQAVLVVTVNHPVTSIVFIDRFLVSVEAYRIPVILVFNKIDAYSDDDLMLLGALTEIYEQVGYTCLHVSSLTGEGMEDVVAALKDKVTVFSGLSGVGKSSLINRVEPGLNLKVAGISDSHDTGKHTTTFAEMFPLSFGGSIIDTPGIRAFGLIHMEKTEISHYFPEIFKRAEDCRFYNCTHIHEPGCAVIQAVEDGEISESRYFSYVNMFEEGDEKYRK</sequence>
<dbReference type="EMBL" id="CP032819">
    <property type="protein sequence ID" value="AZS30599.1"/>
    <property type="molecule type" value="Genomic_DNA"/>
</dbReference>
<dbReference type="CDD" id="cd01854">
    <property type="entry name" value="YjeQ_EngC"/>
    <property type="match status" value="1"/>
</dbReference>
<evidence type="ECO:0000313" key="15">
    <source>
        <dbReference type="EMBL" id="AZS30599.1"/>
    </source>
</evidence>
<dbReference type="PROSITE" id="PS51721">
    <property type="entry name" value="G_CP"/>
    <property type="match status" value="1"/>
</dbReference>
<keyword evidence="5 10" id="KW-0547">Nucleotide-binding</keyword>
<dbReference type="GO" id="GO:0005737">
    <property type="term" value="C:cytoplasm"/>
    <property type="evidence" value="ECO:0007669"/>
    <property type="project" value="UniProtKB-SubCell"/>
</dbReference>
<comment type="subunit">
    <text evidence="10">Monomer. Associates with 30S ribosomal subunit, binds 16S rRNA.</text>
</comment>
<organism evidence="15 16">
    <name type="scientific">Butyricimonas faecalis</name>
    <dbReference type="NCBI Taxonomy" id="2093856"/>
    <lineage>
        <taxon>Bacteria</taxon>
        <taxon>Pseudomonadati</taxon>
        <taxon>Bacteroidota</taxon>
        <taxon>Bacteroidia</taxon>
        <taxon>Bacteroidales</taxon>
        <taxon>Odoribacteraceae</taxon>
        <taxon>Butyricimonas</taxon>
    </lineage>
</organism>
<dbReference type="GO" id="GO:0019843">
    <property type="term" value="F:rRNA binding"/>
    <property type="evidence" value="ECO:0007669"/>
    <property type="project" value="UniProtKB-KW"/>
</dbReference>
<dbReference type="PANTHER" id="PTHR32120:SF11">
    <property type="entry name" value="SMALL RIBOSOMAL SUBUNIT BIOGENESIS GTPASE RSGA 1, MITOCHONDRIAL-RELATED"/>
    <property type="match status" value="1"/>
</dbReference>
<dbReference type="OrthoDB" id="9809485at2"/>
<dbReference type="Proteomes" id="UP000270673">
    <property type="component" value="Chromosome"/>
</dbReference>
<evidence type="ECO:0000256" key="10">
    <source>
        <dbReference type="HAMAP-Rule" id="MF_01820"/>
    </source>
</evidence>
<keyword evidence="11" id="KW-0396">Initiation factor</keyword>
<evidence type="ECO:0000256" key="5">
    <source>
        <dbReference type="ARBA" id="ARBA00022741"/>
    </source>
</evidence>
<feature type="binding site" evidence="10">
    <location>
        <position position="266"/>
    </location>
    <ligand>
        <name>Zn(2+)</name>
        <dbReference type="ChEBI" id="CHEBI:29105"/>
    </ligand>
</feature>
<dbReference type="InterPro" id="IPR006196">
    <property type="entry name" value="RNA-binding_domain_S1_IF1"/>
</dbReference>
<comment type="cofactor">
    <cofactor evidence="10">
        <name>Zn(2+)</name>
        <dbReference type="ChEBI" id="CHEBI:29105"/>
    </cofactor>
    <text evidence="10">Binds 1 zinc ion per subunit.</text>
</comment>
<feature type="binding site" evidence="10">
    <location>
        <position position="268"/>
    </location>
    <ligand>
        <name>Zn(2+)</name>
        <dbReference type="ChEBI" id="CHEBI:29105"/>
    </ligand>
</feature>
<dbReference type="NCBIfam" id="TIGR00157">
    <property type="entry name" value="ribosome small subunit-dependent GTPase A"/>
    <property type="match status" value="1"/>
</dbReference>
<reference evidence="15 16" key="1">
    <citation type="submission" date="2018-10" db="EMBL/GenBank/DDBJ databases">
        <title>Butyricimonas faecalis sp. nov., isolated from human faeces and emended description of the genus Butyricimonas.</title>
        <authorList>
            <person name="Le Roy T."/>
            <person name="Van der Smissen P."/>
            <person name="Paquot A."/>
            <person name="Delzenne N."/>
            <person name="Muccioli G."/>
            <person name="Collet J.-F."/>
            <person name="Cani P.D."/>
        </authorList>
    </citation>
    <scope>NUCLEOTIDE SEQUENCE [LARGE SCALE GENOMIC DNA]</scope>
    <source>
        <strain evidence="15 16">H184</strain>
    </source>
</reference>
<comment type="similarity">
    <text evidence="10">Belongs to the TRAFAC class YlqF/YawG GTPase family. RsgA subfamily.</text>
</comment>
<dbReference type="GO" id="GO:0042274">
    <property type="term" value="P:ribosomal small subunit biogenesis"/>
    <property type="evidence" value="ECO:0007669"/>
    <property type="project" value="UniProtKB-UniRule"/>
</dbReference>
<keyword evidence="4 10" id="KW-0699">rRNA-binding</keyword>
<keyword evidence="3 10" id="KW-0479">Metal-binding</keyword>
<keyword evidence="7 10" id="KW-0862">Zinc</keyword>
<feature type="binding site" evidence="10">
    <location>
        <begin position="179"/>
        <end position="187"/>
    </location>
    <ligand>
        <name>GTP</name>
        <dbReference type="ChEBI" id="CHEBI:37565"/>
    </ligand>
</feature>
<name>A0A3S9VVU6_9BACT</name>
<keyword evidence="11" id="KW-0648">Protein biosynthesis</keyword>
<keyword evidence="1 10" id="KW-0963">Cytoplasm</keyword>
<dbReference type="CDD" id="cd04466">
    <property type="entry name" value="S1_YloQ_GTPase"/>
    <property type="match status" value="1"/>
</dbReference>
<dbReference type="InterPro" id="IPR012340">
    <property type="entry name" value="NA-bd_OB-fold"/>
</dbReference>
<feature type="binding site" evidence="10">
    <location>
        <position position="261"/>
    </location>
    <ligand>
        <name>Zn(2+)</name>
        <dbReference type="ChEBI" id="CHEBI:29105"/>
    </ligand>
</feature>
<dbReference type="InterPro" id="IPR004881">
    <property type="entry name" value="Ribosome_biogen_GTPase_RsgA"/>
</dbReference>
<dbReference type="InterPro" id="IPR010914">
    <property type="entry name" value="RsgA_GTPase_dom"/>
</dbReference>
<dbReference type="KEGG" id="buy:D8S85_14290"/>
<dbReference type="Gene3D" id="1.10.40.50">
    <property type="entry name" value="Probable gtpase engc, domain 3"/>
    <property type="match status" value="1"/>
</dbReference>
<evidence type="ECO:0000313" key="16">
    <source>
        <dbReference type="Proteomes" id="UP000270673"/>
    </source>
</evidence>
<evidence type="ECO:0000256" key="1">
    <source>
        <dbReference type="ARBA" id="ARBA00022490"/>
    </source>
</evidence>
<dbReference type="SUPFAM" id="SSF50249">
    <property type="entry name" value="Nucleic acid-binding proteins"/>
    <property type="match status" value="1"/>
</dbReference>
<evidence type="ECO:0000259" key="14">
    <source>
        <dbReference type="PROSITE" id="PS51721"/>
    </source>
</evidence>
<evidence type="ECO:0000259" key="12">
    <source>
        <dbReference type="PROSITE" id="PS50832"/>
    </source>
</evidence>
<dbReference type="Pfam" id="PF03193">
    <property type="entry name" value="RsgA_GTPase"/>
    <property type="match status" value="1"/>
</dbReference>
<feature type="binding site" evidence="10">
    <location>
        <position position="274"/>
    </location>
    <ligand>
        <name>Zn(2+)</name>
        <dbReference type="ChEBI" id="CHEBI:29105"/>
    </ligand>
</feature>
<accession>A0A3S9VVU6</accession>
<dbReference type="EC" id="3.6.1.-" evidence="10"/>
<evidence type="ECO:0000256" key="2">
    <source>
        <dbReference type="ARBA" id="ARBA00022517"/>
    </source>
</evidence>
<dbReference type="PROSITE" id="PS50936">
    <property type="entry name" value="ENGC_GTPASE"/>
    <property type="match status" value="1"/>
</dbReference>
<evidence type="ECO:0000256" key="11">
    <source>
        <dbReference type="PROSITE-ProRule" id="PRU00181"/>
    </source>
</evidence>
<dbReference type="GO" id="GO:0046872">
    <property type="term" value="F:metal ion binding"/>
    <property type="evidence" value="ECO:0007669"/>
    <property type="project" value="UniProtKB-KW"/>
</dbReference>
<keyword evidence="9 10" id="KW-0342">GTP-binding</keyword>
<dbReference type="InterPro" id="IPR027417">
    <property type="entry name" value="P-loop_NTPase"/>
</dbReference>
<keyword evidence="16" id="KW-1185">Reference proteome</keyword>
<dbReference type="HAMAP" id="MF_01820">
    <property type="entry name" value="GTPase_RsgA"/>
    <property type="match status" value="1"/>
</dbReference>
<dbReference type="GO" id="GO:0003924">
    <property type="term" value="F:GTPase activity"/>
    <property type="evidence" value="ECO:0007669"/>
    <property type="project" value="UniProtKB-UniRule"/>
</dbReference>
<gene>
    <name evidence="10 15" type="primary">rsgA</name>
    <name evidence="15" type="ORF">D8S85_14290</name>
</gene>
<dbReference type="Gene3D" id="3.40.50.300">
    <property type="entry name" value="P-loop containing nucleotide triphosphate hydrolases"/>
    <property type="match status" value="1"/>
</dbReference>
<keyword evidence="8 10" id="KW-0694">RNA-binding</keyword>
<keyword evidence="2 10" id="KW-0690">Ribosome biogenesis</keyword>
<proteinExistence type="inferred from homology"/>
<comment type="subcellular location">
    <subcellularLocation>
        <location evidence="10">Cytoplasm</location>
    </subcellularLocation>
</comment>
<dbReference type="AlphaFoldDB" id="A0A3S9VVU6"/>
<dbReference type="InterPro" id="IPR031944">
    <property type="entry name" value="RsgA_N"/>
</dbReference>